<dbReference type="EMBL" id="PUIB01000024">
    <property type="protein sequence ID" value="PQO28687.1"/>
    <property type="molecule type" value="Genomic_DNA"/>
</dbReference>
<organism evidence="1 2">
    <name type="scientific">Blastopirellula marina</name>
    <dbReference type="NCBI Taxonomy" id="124"/>
    <lineage>
        <taxon>Bacteria</taxon>
        <taxon>Pseudomonadati</taxon>
        <taxon>Planctomycetota</taxon>
        <taxon>Planctomycetia</taxon>
        <taxon>Pirellulales</taxon>
        <taxon>Pirellulaceae</taxon>
        <taxon>Blastopirellula</taxon>
    </lineage>
</organism>
<evidence type="ECO:0000313" key="1">
    <source>
        <dbReference type="EMBL" id="PQO28687.1"/>
    </source>
</evidence>
<protein>
    <recommendedName>
        <fullName evidence="3">Thioredoxin domain-containing protein</fullName>
    </recommendedName>
</protein>
<evidence type="ECO:0000313" key="2">
    <source>
        <dbReference type="Proteomes" id="UP000239388"/>
    </source>
</evidence>
<dbReference type="AlphaFoldDB" id="A0A2S8F960"/>
<dbReference type="Proteomes" id="UP000239388">
    <property type="component" value="Unassembled WGS sequence"/>
</dbReference>
<gene>
    <name evidence="1" type="ORF">C5Y98_23165</name>
</gene>
<reference evidence="1 2" key="1">
    <citation type="submission" date="2018-02" db="EMBL/GenBank/DDBJ databases">
        <title>Comparative genomes isolates from brazilian mangrove.</title>
        <authorList>
            <person name="Araujo J.E."/>
            <person name="Taketani R.G."/>
            <person name="Silva M.C.P."/>
            <person name="Loureco M.V."/>
            <person name="Andreote F.D."/>
        </authorList>
    </citation>
    <scope>NUCLEOTIDE SEQUENCE [LARGE SCALE GENOMIC DNA]</scope>
    <source>
        <strain evidence="1 2">NAP PRIS-MGV</strain>
    </source>
</reference>
<sequence>MVSLQLGEQPGAFEVEDVTGPAAGESLCYRCRYSGRPTVVIFTREVDDSVTKLVQQIDHQVAQHTDKKLSAFMVVLEKDTAKIEPKLKRIQASQDIRNTPLTVFHDPQGPAGYDLSPDAKIQVMMWNREGIKVNEPIRDDLSPDEISNLVAQTQTIMN</sequence>
<evidence type="ECO:0008006" key="3">
    <source>
        <dbReference type="Google" id="ProtNLM"/>
    </source>
</evidence>
<comment type="caution">
    <text evidence="1">The sequence shown here is derived from an EMBL/GenBank/DDBJ whole genome shotgun (WGS) entry which is preliminary data.</text>
</comment>
<accession>A0A2S8F960</accession>
<name>A0A2S8F960_9BACT</name>
<proteinExistence type="predicted"/>